<evidence type="ECO:0000313" key="1">
    <source>
        <dbReference type="EMBL" id="JAH52056.1"/>
    </source>
</evidence>
<sequence>MNMTPLHNPHFLVPSYFKSKVFFFR</sequence>
<proteinExistence type="predicted"/>
<organism evidence="1">
    <name type="scientific">Anguilla anguilla</name>
    <name type="common">European freshwater eel</name>
    <name type="synonym">Muraena anguilla</name>
    <dbReference type="NCBI Taxonomy" id="7936"/>
    <lineage>
        <taxon>Eukaryota</taxon>
        <taxon>Metazoa</taxon>
        <taxon>Chordata</taxon>
        <taxon>Craniata</taxon>
        <taxon>Vertebrata</taxon>
        <taxon>Euteleostomi</taxon>
        <taxon>Actinopterygii</taxon>
        <taxon>Neopterygii</taxon>
        <taxon>Teleostei</taxon>
        <taxon>Anguilliformes</taxon>
        <taxon>Anguillidae</taxon>
        <taxon>Anguilla</taxon>
    </lineage>
</organism>
<protein>
    <submittedName>
        <fullName evidence="1">Uncharacterized protein</fullName>
    </submittedName>
</protein>
<dbReference type="AlphaFoldDB" id="A0A0E9TEN7"/>
<reference evidence="1" key="1">
    <citation type="submission" date="2014-11" db="EMBL/GenBank/DDBJ databases">
        <authorList>
            <person name="Amaro Gonzalez C."/>
        </authorList>
    </citation>
    <scope>NUCLEOTIDE SEQUENCE</scope>
</reference>
<accession>A0A0E9TEN7</accession>
<reference evidence="1" key="2">
    <citation type="journal article" date="2015" name="Fish Shellfish Immunol.">
        <title>Early steps in the European eel (Anguilla anguilla)-Vibrio vulnificus interaction in the gills: Role of the RtxA13 toxin.</title>
        <authorList>
            <person name="Callol A."/>
            <person name="Pajuelo D."/>
            <person name="Ebbesson L."/>
            <person name="Teles M."/>
            <person name="MacKenzie S."/>
            <person name="Amaro C."/>
        </authorList>
    </citation>
    <scope>NUCLEOTIDE SEQUENCE</scope>
</reference>
<name>A0A0E9TEN7_ANGAN</name>
<dbReference type="EMBL" id="GBXM01056521">
    <property type="protein sequence ID" value="JAH52056.1"/>
    <property type="molecule type" value="Transcribed_RNA"/>
</dbReference>